<comment type="similarity">
    <text evidence="4 16 17">Belongs to the OadG family.</text>
</comment>
<evidence type="ECO:0000256" key="4">
    <source>
        <dbReference type="ARBA" id="ARBA00005844"/>
    </source>
</evidence>
<evidence type="ECO:0000256" key="2">
    <source>
        <dbReference type="ARBA" id="ARBA00003002"/>
    </source>
</evidence>
<comment type="catalytic activity">
    <reaction evidence="15 16 17">
        <text>oxaloacetate + 2 Na(+)(in) + H(+) = pyruvate + 2 Na(+)(out) + CO2</text>
        <dbReference type="Rhea" id="RHEA:57724"/>
        <dbReference type="ChEBI" id="CHEBI:15361"/>
        <dbReference type="ChEBI" id="CHEBI:15378"/>
        <dbReference type="ChEBI" id="CHEBI:16452"/>
        <dbReference type="ChEBI" id="CHEBI:16526"/>
        <dbReference type="ChEBI" id="CHEBI:29101"/>
        <dbReference type="EC" id="7.2.4.2"/>
    </reaction>
</comment>
<dbReference type="KEGG" id="gps:C427_3631"/>
<protein>
    <recommendedName>
        <fullName evidence="16">Probable oxaloacetate decarboxylase gamma chain</fullName>
        <ecNumber evidence="16">7.2.4.2</ecNumber>
    </recommendedName>
</protein>
<dbReference type="GO" id="GO:0015451">
    <property type="term" value="F:decarboxylation-driven active transmembrane transporter activity"/>
    <property type="evidence" value="ECO:0007669"/>
    <property type="project" value="UniProtKB-EC"/>
</dbReference>
<evidence type="ECO:0000256" key="6">
    <source>
        <dbReference type="ARBA" id="ARBA00022448"/>
    </source>
</evidence>
<keyword evidence="19" id="KW-1185">Reference proteome</keyword>
<evidence type="ECO:0000256" key="11">
    <source>
        <dbReference type="ARBA" id="ARBA00023053"/>
    </source>
</evidence>
<dbReference type="GO" id="GO:0008948">
    <property type="term" value="F:oxaloacetate decarboxylase activity"/>
    <property type="evidence" value="ECO:0007669"/>
    <property type="project" value="UniProtKB-UniRule"/>
</dbReference>
<evidence type="ECO:0000256" key="7">
    <source>
        <dbReference type="ARBA" id="ARBA00022475"/>
    </source>
</evidence>
<dbReference type="AlphaFoldDB" id="M4RU23"/>
<evidence type="ECO:0000256" key="3">
    <source>
        <dbReference type="ARBA" id="ARBA00004162"/>
    </source>
</evidence>
<keyword evidence="14 16" id="KW-0739">Sodium transport</keyword>
<comment type="cofactor">
    <cofactor evidence="1 16 17">
        <name>Na(+)</name>
        <dbReference type="ChEBI" id="CHEBI:29101"/>
    </cofactor>
</comment>
<dbReference type="HAMAP" id="MF_00404">
    <property type="entry name" value="OadG"/>
    <property type="match status" value="1"/>
</dbReference>
<organism evidence="18 19">
    <name type="scientific">Paraglaciecola psychrophila 170</name>
    <dbReference type="NCBI Taxonomy" id="1129794"/>
    <lineage>
        <taxon>Bacteria</taxon>
        <taxon>Pseudomonadati</taxon>
        <taxon>Pseudomonadota</taxon>
        <taxon>Gammaproteobacteria</taxon>
        <taxon>Alteromonadales</taxon>
        <taxon>Alteromonadaceae</taxon>
        <taxon>Paraglaciecola</taxon>
    </lineage>
</organism>
<dbReference type="PATRIC" id="fig|1129794.4.peg.3614"/>
<evidence type="ECO:0000256" key="15">
    <source>
        <dbReference type="ARBA" id="ARBA00048176"/>
    </source>
</evidence>
<keyword evidence="9 16" id="KW-1278">Translocase</keyword>
<evidence type="ECO:0000313" key="18">
    <source>
        <dbReference type="EMBL" id="AGH45739.1"/>
    </source>
</evidence>
<dbReference type="RefSeq" id="WP_015431036.1">
    <property type="nucleotide sequence ID" value="NC_020514.1"/>
</dbReference>
<reference evidence="18 19" key="1">
    <citation type="journal article" date="2013" name="Genome Announc.">
        <title>Complete Genome Sequence of Glaciecola psychrophila Strain 170T.</title>
        <authorList>
            <person name="Yin J."/>
            <person name="Chen J."/>
            <person name="Liu G."/>
            <person name="Yu Y."/>
            <person name="Song L."/>
            <person name="Wang X."/>
            <person name="Qu X."/>
        </authorList>
    </citation>
    <scope>NUCLEOTIDE SEQUENCE [LARGE SCALE GENOMIC DNA]</scope>
    <source>
        <strain evidence="18 19">170</strain>
    </source>
</reference>
<dbReference type="NCBIfam" id="TIGR01195">
    <property type="entry name" value="oadG_fam"/>
    <property type="match status" value="1"/>
</dbReference>
<dbReference type="InterPro" id="IPR005899">
    <property type="entry name" value="Na_pump_deCOase"/>
</dbReference>
<evidence type="ECO:0000256" key="10">
    <source>
        <dbReference type="ARBA" id="ARBA00022989"/>
    </source>
</evidence>
<evidence type="ECO:0000256" key="16">
    <source>
        <dbReference type="HAMAP-Rule" id="MF_00404"/>
    </source>
</evidence>
<dbReference type="GO" id="GO:0015081">
    <property type="term" value="F:sodium ion transmembrane transporter activity"/>
    <property type="evidence" value="ECO:0007669"/>
    <property type="project" value="UniProtKB-UniRule"/>
</dbReference>
<keyword evidence="7 16" id="KW-1003">Cell membrane</keyword>
<dbReference type="EC" id="7.2.4.2" evidence="16"/>
<feature type="transmembrane region" description="Helical" evidence="16 17">
    <location>
        <begin position="12"/>
        <end position="40"/>
    </location>
</feature>
<evidence type="ECO:0000256" key="17">
    <source>
        <dbReference type="RuleBase" id="RU004278"/>
    </source>
</evidence>
<comment type="subunit">
    <text evidence="5 16">Heterotrimer of an alpha, a beta and a gamma subunit.</text>
</comment>
<evidence type="ECO:0000256" key="9">
    <source>
        <dbReference type="ARBA" id="ARBA00022967"/>
    </source>
</evidence>
<dbReference type="GO" id="GO:0005886">
    <property type="term" value="C:plasma membrane"/>
    <property type="evidence" value="ECO:0007669"/>
    <property type="project" value="UniProtKB-SubCell"/>
</dbReference>
<comment type="subcellular location">
    <subcellularLocation>
        <location evidence="3 16 17">Cell membrane</location>
        <topology evidence="3 16 17">Single-pass membrane protein</topology>
    </subcellularLocation>
</comment>
<evidence type="ECO:0000313" key="19">
    <source>
        <dbReference type="Proteomes" id="UP000011864"/>
    </source>
</evidence>
<evidence type="ECO:0000256" key="5">
    <source>
        <dbReference type="ARBA" id="ARBA00011869"/>
    </source>
</evidence>
<keyword evidence="11 16" id="KW-0915">Sodium</keyword>
<comment type="function">
    <text evidence="2 16 17">Catalyzes the decarboxylation of oxaloacetate coupled to Na(+) translocation.</text>
</comment>
<sequence length="90" mass="9813">MQPEVANALAEAANLLLLGMVVVFLFLSMLIGAITLIAWINKLIPDESLNTIKTQPKFTNNTLSNNQDVSPKIVSAISAAIFQHRQSHLV</sequence>
<evidence type="ECO:0000256" key="14">
    <source>
        <dbReference type="ARBA" id="ARBA00023201"/>
    </source>
</evidence>
<dbReference type="InterPro" id="IPR023424">
    <property type="entry name" value="OadG"/>
</dbReference>
<dbReference type="Pfam" id="PF04277">
    <property type="entry name" value="OAD_gamma"/>
    <property type="match status" value="1"/>
</dbReference>
<keyword evidence="6 16" id="KW-0813">Transport</keyword>
<gene>
    <name evidence="16" type="primary">oadG</name>
    <name evidence="18" type="ORF">C427_3631</name>
</gene>
<evidence type="ECO:0000256" key="8">
    <source>
        <dbReference type="ARBA" id="ARBA00022692"/>
    </source>
</evidence>
<keyword evidence="12 16" id="KW-0406">Ion transport</keyword>
<proteinExistence type="inferred from homology"/>
<dbReference type="eggNOG" id="COG3630">
    <property type="taxonomic scope" value="Bacteria"/>
</dbReference>
<accession>M4RU23</accession>
<evidence type="ECO:0000256" key="1">
    <source>
        <dbReference type="ARBA" id="ARBA00001959"/>
    </source>
</evidence>
<dbReference type="Proteomes" id="UP000011864">
    <property type="component" value="Chromosome"/>
</dbReference>
<evidence type="ECO:0000256" key="13">
    <source>
        <dbReference type="ARBA" id="ARBA00023136"/>
    </source>
</evidence>
<keyword evidence="8 16" id="KW-0812">Transmembrane</keyword>
<dbReference type="EMBL" id="CP003837">
    <property type="protein sequence ID" value="AGH45739.1"/>
    <property type="molecule type" value="Genomic_DNA"/>
</dbReference>
<dbReference type="STRING" id="1129794.C427_3631"/>
<evidence type="ECO:0000256" key="12">
    <source>
        <dbReference type="ARBA" id="ARBA00023065"/>
    </source>
</evidence>
<keyword evidence="10 16" id="KW-1133">Transmembrane helix</keyword>
<name>M4RU23_9ALTE</name>
<dbReference type="OrthoDB" id="6388894at2"/>
<dbReference type="GO" id="GO:0036376">
    <property type="term" value="P:sodium ion export across plasma membrane"/>
    <property type="evidence" value="ECO:0007669"/>
    <property type="project" value="InterPro"/>
</dbReference>
<dbReference type="HOGENOM" id="CLU_168750_1_1_6"/>
<keyword evidence="13 16" id="KW-0472">Membrane</keyword>